<sequence>MSSWLPWVLNKAVLVSTSVLLGAFFVHWLADHPLIWEGPKVHSAAVSAALRYYSHIYHAPPFYGRTLGGLAGVALGSSLLKLVLNPVQGLLFDGATFIYTSNVLAALRYLPLDALAPGSPSSLSAAHALAENLGGEVRLVEALQSVAASHMIIAVSLTGVLALQGAQGWAERPSSAGQAVIPAAGVVPATQTAPVPVHGEKEPEKGAA</sequence>
<gene>
    <name evidence="2" type="ORF">Rhopal_000555-T1</name>
</gene>
<evidence type="ECO:0000313" key="3">
    <source>
        <dbReference type="Proteomes" id="UP001342314"/>
    </source>
</evidence>
<dbReference type="EMBL" id="BQKY01000001">
    <property type="protein sequence ID" value="GJN87600.1"/>
    <property type="molecule type" value="Genomic_DNA"/>
</dbReference>
<dbReference type="Proteomes" id="UP001342314">
    <property type="component" value="Unassembled WGS sequence"/>
</dbReference>
<feature type="transmembrane region" description="Helical" evidence="1">
    <location>
        <begin position="62"/>
        <end position="83"/>
    </location>
</feature>
<evidence type="ECO:0000313" key="2">
    <source>
        <dbReference type="EMBL" id="GJN87600.1"/>
    </source>
</evidence>
<dbReference type="GO" id="GO:0005789">
    <property type="term" value="C:endoplasmic reticulum membrane"/>
    <property type="evidence" value="ECO:0007669"/>
    <property type="project" value="TreeGrafter"/>
</dbReference>
<dbReference type="Pfam" id="PF08229">
    <property type="entry name" value="SHR3_chaperone"/>
    <property type="match status" value="1"/>
</dbReference>
<keyword evidence="1" id="KW-0812">Transmembrane</keyword>
<dbReference type="PANTHER" id="PTHR28228:SF1">
    <property type="entry name" value="SECRETORY COMPONENT PROTEIN SHR3"/>
    <property type="match status" value="1"/>
</dbReference>
<evidence type="ECO:0008006" key="4">
    <source>
        <dbReference type="Google" id="ProtNLM"/>
    </source>
</evidence>
<dbReference type="PANTHER" id="PTHR28228">
    <property type="entry name" value="SECRETORY COMPONENT PROTEIN SHR3"/>
    <property type="match status" value="1"/>
</dbReference>
<keyword evidence="3" id="KW-1185">Reference proteome</keyword>
<organism evidence="2 3">
    <name type="scientific">Rhodotorula paludigena</name>
    <dbReference type="NCBI Taxonomy" id="86838"/>
    <lineage>
        <taxon>Eukaryota</taxon>
        <taxon>Fungi</taxon>
        <taxon>Dikarya</taxon>
        <taxon>Basidiomycota</taxon>
        <taxon>Pucciniomycotina</taxon>
        <taxon>Microbotryomycetes</taxon>
        <taxon>Sporidiobolales</taxon>
        <taxon>Sporidiobolaceae</taxon>
        <taxon>Rhodotorula</taxon>
    </lineage>
</organism>
<keyword evidence="1" id="KW-1133">Transmembrane helix</keyword>
<dbReference type="GO" id="GO:0006888">
    <property type="term" value="P:endoplasmic reticulum to Golgi vesicle-mediated transport"/>
    <property type="evidence" value="ECO:0007669"/>
    <property type="project" value="TreeGrafter"/>
</dbReference>
<accession>A0AAV5GD80</accession>
<evidence type="ECO:0000256" key="1">
    <source>
        <dbReference type="SAM" id="Phobius"/>
    </source>
</evidence>
<comment type="caution">
    <text evidence="2">The sequence shown here is derived from an EMBL/GenBank/DDBJ whole genome shotgun (WGS) entry which is preliminary data.</text>
</comment>
<keyword evidence="1" id="KW-0472">Membrane</keyword>
<feature type="transmembrane region" description="Helical" evidence="1">
    <location>
        <begin position="12"/>
        <end position="30"/>
    </location>
</feature>
<reference evidence="2 3" key="1">
    <citation type="submission" date="2021-12" db="EMBL/GenBank/DDBJ databases">
        <title>High titer production of polyol ester of fatty acids by Rhodotorula paludigena BS15 towards product separation-free biomass refinery.</title>
        <authorList>
            <person name="Mano J."/>
            <person name="Ono H."/>
            <person name="Tanaka T."/>
            <person name="Naito K."/>
            <person name="Sushida H."/>
            <person name="Ike M."/>
            <person name="Tokuyasu K."/>
            <person name="Kitaoka M."/>
        </authorList>
    </citation>
    <scope>NUCLEOTIDE SEQUENCE [LARGE SCALE GENOMIC DNA]</scope>
    <source>
        <strain evidence="2 3">BS15</strain>
    </source>
</reference>
<dbReference type="InterPro" id="IPR013248">
    <property type="entry name" value="Psh3/Shr3"/>
</dbReference>
<dbReference type="SMART" id="SM00786">
    <property type="entry name" value="SHR3_chaperone"/>
    <property type="match status" value="1"/>
</dbReference>
<protein>
    <recommendedName>
        <fullName evidence="4">Shr3 amino acid permease chaperone</fullName>
    </recommendedName>
</protein>
<dbReference type="GO" id="GO:0051082">
    <property type="term" value="F:unfolded protein binding"/>
    <property type="evidence" value="ECO:0007669"/>
    <property type="project" value="TreeGrafter"/>
</dbReference>
<dbReference type="AlphaFoldDB" id="A0AAV5GD80"/>
<proteinExistence type="predicted"/>
<name>A0AAV5GD80_9BASI</name>